<dbReference type="Proteomes" id="UP000007590">
    <property type="component" value="Chromosome"/>
</dbReference>
<dbReference type="KEGG" id="scn:Solca_1295"/>
<dbReference type="Pfam" id="PF14376">
    <property type="entry name" value="Haem_bd"/>
    <property type="match status" value="1"/>
</dbReference>
<keyword evidence="3" id="KW-1185">Reference proteome</keyword>
<dbReference type="RefSeq" id="WP_014679611.1">
    <property type="nucleotide sequence ID" value="NC_017770.1"/>
</dbReference>
<dbReference type="AlphaFoldDB" id="H8KQ89"/>
<feature type="domain" description="Haem-binding" evidence="1">
    <location>
        <begin position="12"/>
        <end position="147"/>
    </location>
</feature>
<accession>H8KQ89</accession>
<evidence type="ECO:0000259" key="1">
    <source>
        <dbReference type="SMART" id="SM01235"/>
    </source>
</evidence>
<reference evidence="2" key="1">
    <citation type="submission" date="2012-02" db="EMBL/GenBank/DDBJ databases">
        <title>The complete genome of Solitalea canadensis DSM 3403.</title>
        <authorList>
            <consortium name="US DOE Joint Genome Institute (JGI-PGF)"/>
            <person name="Lucas S."/>
            <person name="Copeland A."/>
            <person name="Lapidus A."/>
            <person name="Glavina del Rio T."/>
            <person name="Dalin E."/>
            <person name="Tice H."/>
            <person name="Bruce D."/>
            <person name="Goodwin L."/>
            <person name="Pitluck S."/>
            <person name="Peters L."/>
            <person name="Ovchinnikova G."/>
            <person name="Lu M."/>
            <person name="Kyrpides N."/>
            <person name="Mavromatis K."/>
            <person name="Ivanova N."/>
            <person name="Brettin T."/>
            <person name="Detter J.C."/>
            <person name="Han C."/>
            <person name="Larimer F."/>
            <person name="Land M."/>
            <person name="Hauser L."/>
            <person name="Markowitz V."/>
            <person name="Cheng J.-F."/>
            <person name="Hugenholtz P."/>
            <person name="Woyke T."/>
            <person name="Wu D."/>
            <person name="Spring S."/>
            <person name="Schroeder M."/>
            <person name="Kopitz M."/>
            <person name="Brambilla E."/>
            <person name="Klenk H.-P."/>
            <person name="Eisen J.A."/>
        </authorList>
    </citation>
    <scope>NUCLEOTIDE SEQUENCE</scope>
    <source>
        <strain evidence="2">DSM 3403</strain>
    </source>
</reference>
<dbReference type="EMBL" id="CP003349">
    <property type="protein sequence ID" value="AFD06384.1"/>
    <property type="molecule type" value="Genomic_DNA"/>
</dbReference>
<evidence type="ECO:0000313" key="2">
    <source>
        <dbReference type="EMBL" id="AFD06384.1"/>
    </source>
</evidence>
<evidence type="ECO:0000313" key="3">
    <source>
        <dbReference type="Proteomes" id="UP000007590"/>
    </source>
</evidence>
<dbReference type="STRING" id="929556.Solca_1295"/>
<organism evidence="2 3">
    <name type="scientific">Solitalea canadensis (strain ATCC 29591 / DSM 3403 / JCM 21819 / LMG 8368 / NBRC 15130 / NCIMB 12057 / USAM 9D)</name>
    <name type="common">Flexibacter canadensis</name>
    <dbReference type="NCBI Taxonomy" id="929556"/>
    <lineage>
        <taxon>Bacteria</taxon>
        <taxon>Pseudomonadati</taxon>
        <taxon>Bacteroidota</taxon>
        <taxon>Sphingobacteriia</taxon>
        <taxon>Sphingobacteriales</taxon>
        <taxon>Sphingobacteriaceae</taxon>
        <taxon>Solitalea</taxon>
    </lineage>
</organism>
<name>H8KQ89_SOLCM</name>
<dbReference type="SMART" id="SM01235">
    <property type="entry name" value="Haem_bd"/>
    <property type="match status" value="1"/>
</dbReference>
<dbReference type="eggNOG" id="COG2010">
    <property type="taxonomic scope" value="Bacteria"/>
</dbReference>
<dbReference type="InterPro" id="IPR025992">
    <property type="entry name" value="Haem-bd"/>
</dbReference>
<dbReference type="OrthoDB" id="196738at2"/>
<proteinExistence type="predicted"/>
<protein>
    <recommendedName>
        <fullName evidence="1">Haem-binding domain-containing protein</fullName>
    </recommendedName>
</protein>
<dbReference type="HOGENOM" id="CLU_120447_1_0_10"/>
<gene>
    <name evidence="2" type="ordered locus">Solca_1295</name>
</gene>
<sequence length="162" mass="18588">MTKKKKILYGLLALLVIIQFIRPSKNKAETPSTNSIATQYSVPADVQQSLDIACMDCHSNNTNYPWYTNIQPVGWWLQKHVNDGKRHLNFSEFTTYTPKKANHKLDEVIESQHEGWMPLDSYLWIHTDAKLTQQQKDAIVSWATGIQQQIQTANPGVDFKSK</sequence>